<dbReference type="Proteomes" id="UP000789920">
    <property type="component" value="Unassembled WGS sequence"/>
</dbReference>
<organism evidence="1 2">
    <name type="scientific">Racocetra persica</name>
    <dbReference type="NCBI Taxonomy" id="160502"/>
    <lineage>
        <taxon>Eukaryota</taxon>
        <taxon>Fungi</taxon>
        <taxon>Fungi incertae sedis</taxon>
        <taxon>Mucoromycota</taxon>
        <taxon>Glomeromycotina</taxon>
        <taxon>Glomeromycetes</taxon>
        <taxon>Diversisporales</taxon>
        <taxon>Gigasporaceae</taxon>
        <taxon>Racocetra</taxon>
    </lineage>
</organism>
<protein>
    <submittedName>
        <fullName evidence="1">19102_t:CDS:1</fullName>
    </submittedName>
</protein>
<gene>
    <name evidence="1" type="ORF">RPERSI_LOCUS15867</name>
</gene>
<proteinExistence type="predicted"/>
<name>A0ACA9QVY1_9GLOM</name>
<evidence type="ECO:0000313" key="1">
    <source>
        <dbReference type="EMBL" id="CAG8766508.1"/>
    </source>
</evidence>
<comment type="caution">
    <text evidence="1">The sequence shown here is derived from an EMBL/GenBank/DDBJ whole genome shotgun (WGS) entry which is preliminary data.</text>
</comment>
<reference evidence="1" key="1">
    <citation type="submission" date="2021-06" db="EMBL/GenBank/DDBJ databases">
        <authorList>
            <person name="Kallberg Y."/>
            <person name="Tangrot J."/>
            <person name="Rosling A."/>
        </authorList>
    </citation>
    <scope>NUCLEOTIDE SEQUENCE</scope>
    <source>
        <strain evidence="1">MA461A</strain>
    </source>
</reference>
<accession>A0ACA9QVY1</accession>
<dbReference type="EMBL" id="CAJVQC010038564">
    <property type="protein sequence ID" value="CAG8766508.1"/>
    <property type="molecule type" value="Genomic_DNA"/>
</dbReference>
<sequence>MEIYDCPNLVHFDARNNLLTSLYFLNELKEQITHLDVSNNDLRDELLFLGEFRNLESLFVGNRINRGIVNVMRKNCLKGSLEKIKGLNKLREIDISNTNINSGLEYLPKKTEKVGCSCHLFLKRECSVIKKQLENYPFNDDALSGKQRESLEERETSYSKQLEVTNHLQPVIFDNITEKPILEEEIGRGGYGEVYQDKKQITNEVNILRKLKSKYIIQYYGIYSNDQEFHIIMDYAENGLTYIHHENIIHRDLKSMNILLDSDYKTIKIADFGLAKLIKNVSSSQSNSEIAAKCTKPFKNVDNCGVILHIASNNKETIPSDVPQDVCRQSKIFASLDAELSSRVELAPASSSLPFASPTTANPTLEEKFARQTKRELLKECKTSENRIKSLFVVQKVK</sequence>
<evidence type="ECO:0000313" key="2">
    <source>
        <dbReference type="Proteomes" id="UP000789920"/>
    </source>
</evidence>
<keyword evidence="2" id="KW-1185">Reference proteome</keyword>
<feature type="non-terminal residue" evidence="1">
    <location>
        <position position="398"/>
    </location>
</feature>